<dbReference type="PROSITE" id="PS50977">
    <property type="entry name" value="HTH_TETR_2"/>
    <property type="match status" value="1"/>
</dbReference>
<dbReference type="SUPFAM" id="SSF46689">
    <property type="entry name" value="Homeodomain-like"/>
    <property type="match status" value="1"/>
</dbReference>
<name>A0A844GFF6_9NEIS</name>
<keyword evidence="2 4" id="KW-0238">DNA-binding</keyword>
<dbReference type="PANTHER" id="PTHR47506:SF1">
    <property type="entry name" value="HTH-TYPE TRANSCRIPTIONAL REGULATOR YJDC"/>
    <property type="match status" value="1"/>
</dbReference>
<organism evidence="6 7">
    <name type="scientific">Paludibacterium denitrificans</name>
    <dbReference type="NCBI Taxonomy" id="2675226"/>
    <lineage>
        <taxon>Bacteria</taxon>
        <taxon>Pseudomonadati</taxon>
        <taxon>Pseudomonadota</taxon>
        <taxon>Betaproteobacteria</taxon>
        <taxon>Neisseriales</taxon>
        <taxon>Chromobacteriaceae</taxon>
        <taxon>Paludibacterium</taxon>
    </lineage>
</organism>
<evidence type="ECO:0000313" key="6">
    <source>
        <dbReference type="EMBL" id="MTD33265.1"/>
    </source>
</evidence>
<keyword evidence="3" id="KW-0804">Transcription</keyword>
<evidence type="ECO:0000256" key="4">
    <source>
        <dbReference type="PROSITE-ProRule" id="PRU00335"/>
    </source>
</evidence>
<feature type="domain" description="HTH tetR-type" evidence="5">
    <location>
        <begin position="1"/>
        <end position="61"/>
    </location>
</feature>
<evidence type="ECO:0000256" key="3">
    <source>
        <dbReference type="ARBA" id="ARBA00023163"/>
    </source>
</evidence>
<evidence type="ECO:0000256" key="1">
    <source>
        <dbReference type="ARBA" id="ARBA00023015"/>
    </source>
</evidence>
<dbReference type="Pfam" id="PF00440">
    <property type="entry name" value="TetR_N"/>
    <property type="match status" value="1"/>
</dbReference>
<keyword evidence="7" id="KW-1185">Reference proteome</keyword>
<evidence type="ECO:0000313" key="7">
    <source>
        <dbReference type="Proteomes" id="UP000446658"/>
    </source>
</evidence>
<dbReference type="PANTHER" id="PTHR47506">
    <property type="entry name" value="TRANSCRIPTIONAL REGULATORY PROTEIN"/>
    <property type="match status" value="1"/>
</dbReference>
<evidence type="ECO:0000259" key="5">
    <source>
        <dbReference type="PROSITE" id="PS50977"/>
    </source>
</evidence>
<dbReference type="Proteomes" id="UP000446658">
    <property type="component" value="Unassembled WGS sequence"/>
</dbReference>
<feature type="DNA-binding region" description="H-T-H motif" evidence="4">
    <location>
        <begin position="24"/>
        <end position="43"/>
    </location>
</feature>
<dbReference type="AlphaFoldDB" id="A0A844GFF6"/>
<dbReference type="InterPro" id="IPR009057">
    <property type="entry name" value="Homeodomain-like_sf"/>
</dbReference>
<evidence type="ECO:0000256" key="2">
    <source>
        <dbReference type="ARBA" id="ARBA00023125"/>
    </source>
</evidence>
<dbReference type="InterPro" id="IPR001647">
    <property type="entry name" value="HTH_TetR"/>
</dbReference>
<dbReference type="Gene3D" id="1.10.357.10">
    <property type="entry name" value="Tetracycline Repressor, domain 2"/>
    <property type="match status" value="1"/>
</dbReference>
<reference evidence="6 7" key="1">
    <citation type="submission" date="2019-11" db="EMBL/GenBank/DDBJ databases">
        <title>Draft genome sequence of Paludibacterium sp. dN18-1.</title>
        <authorList>
            <person name="Im W.-T."/>
        </authorList>
    </citation>
    <scope>NUCLEOTIDE SEQUENCE [LARGE SCALE GENOMIC DNA]</scope>
    <source>
        <strain evidence="7">dN 18-1</strain>
    </source>
</reference>
<protein>
    <submittedName>
        <fullName evidence="6">TetR family transcriptional regulator</fullName>
    </submittedName>
</protein>
<dbReference type="GO" id="GO:0003677">
    <property type="term" value="F:DNA binding"/>
    <property type="evidence" value="ECO:0007669"/>
    <property type="project" value="UniProtKB-UniRule"/>
</dbReference>
<dbReference type="RefSeq" id="WP_230370077.1">
    <property type="nucleotide sequence ID" value="NZ_WLYX01000001.1"/>
</dbReference>
<comment type="caution">
    <text evidence="6">The sequence shown here is derived from an EMBL/GenBank/DDBJ whole genome shotgun (WGS) entry which is preliminary data.</text>
</comment>
<accession>A0A844GFF6</accession>
<dbReference type="SUPFAM" id="SSF48498">
    <property type="entry name" value="Tetracyclin repressor-like, C-terminal domain"/>
    <property type="match status" value="1"/>
</dbReference>
<dbReference type="PRINTS" id="PR00455">
    <property type="entry name" value="HTHTETR"/>
</dbReference>
<dbReference type="EMBL" id="WLYX01000001">
    <property type="protein sequence ID" value="MTD33265.1"/>
    <property type="molecule type" value="Genomic_DNA"/>
</dbReference>
<sequence length="188" mass="20652">MNTADQIVTAALHEFYGQGFHATGVDQLSSAADVTKRTLYRHFPSKDHLIDAALHLRDAQFFERMQCHVEAMPVTDRLMAYLSYLESWGKEAGFHGCTFINAAAEYADHDAAPHVIANMHKQRVRDYLRTLCTRAGASSPDLLADQLFLIGEGLIVAMQVMGCSEPILRAAKRSAAALLQSGSNSEQG</sequence>
<dbReference type="InterPro" id="IPR036271">
    <property type="entry name" value="Tet_transcr_reg_TetR-rel_C_sf"/>
</dbReference>
<gene>
    <name evidence="6" type="ORF">GKE73_09335</name>
</gene>
<keyword evidence="1" id="KW-0805">Transcription regulation</keyword>
<proteinExistence type="predicted"/>